<sequence>MFTRTETFDALSEILDAVRLHGDIVLRCAPPPPFRVTVPGGVRMLHIVEQGELRLRAEGGGEMTLEPGDLVLLARGDAHTLYTDPNMPERPLRPSDLFRTDDELADPGTPRWVTGTFAVQEAIAGPLLSVLPAVVHIPAGRGDLEWLAVSLRLLLAEVTAASPGAAVMISRILDLLFIHTLRTWFAGNSASPGWLTAAMDPALGPVLAAIHRDPGRPWTVTDLAATAALSRSSFAERFTRLLGSPPAAYLTERRLDRAAHLLRATTEPVSRIADDVGYRSDAAFSRAFQRKFGAPPLRWRRSGARPNGDGFASA</sequence>
<dbReference type="PANTHER" id="PTHR46796:SF13">
    <property type="entry name" value="HTH-TYPE TRANSCRIPTIONAL ACTIVATOR RHAS"/>
    <property type="match status" value="1"/>
</dbReference>
<dbReference type="Gene3D" id="1.10.10.60">
    <property type="entry name" value="Homeodomain-like"/>
    <property type="match status" value="2"/>
</dbReference>
<dbReference type="GO" id="GO:0043565">
    <property type="term" value="F:sequence-specific DNA binding"/>
    <property type="evidence" value="ECO:0007669"/>
    <property type="project" value="InterPro"/>
</dbReference>
<evidence type="ECO:0000313" key="7">
    <source>
        <dbReference type="EMBL" id="TQM31453.1"/>
    </source>
</evidence>
<dbReference type="PROSITE" id="PS01124">
    <property type="entry name" value="HTH_ARAC_FAMILY_2"/>
    <property type="match status" value="1"/>
</dbReference>
<dbReference type="InterPro" id="IPR050204">
    <property type="entry name" value="AraC_XylS_family_regulators"/>
</dbReference>
<evidence type="ECO:0000259" key="6">
    <source>
        <dbReference type="PROSITE" id="PS01124"/>
    </source>
</evidence>
<keyword evidence="5" id="KW-0804">Transcription</keyword>
<dbReference type="Proteomes" id="UP000316331">
    <property type="component" value="Unassembled WGS sequence"/>
</dbReference>
<dbReference type="AlphaFoldDB" id="A0A543FC89"/>
<dbReference type="InterPro" id="IPR037923">
    <property type="entry name" value="HTH-like"/>
</dbReference>
<dbReference type="GO" id="GO:0003700">
    <property type="term" value="F:DNA-binding transcription factor activity"/>
    <property type="evidence" value="ECO:0007669"/>
    <property type="project" value="InterPro"/>
</dbReference>
<evidence type="ECO:0000256" key="1">
    <source>
        <dbReference type="ARBA" id="ARBA00022490"/>
    </source>
</evidence>
<accession>A0A543FC89</accession>
<protein>
    <submittedName>
        <fullName evidence="7">AraC-like DNA-binding protein</fullName>
    </submittedName>
</protein>
<evidence type="ECO:0000256" key="2">
    <source>
        <dbReference type="ARBA" id="ARBA00023015"/>
    </source>
</evidence>
<gene>
    <name evidence="7" type="ORF">FB390_3111</name>
</gene>
<dbReference type="InterPro" id="IPR018060">
    <property type="entry name" value="HTH_AraC"/>
</dbReference>
<organism evidence="7 8">
    <name type="scientific">Nocardia bhagyanarayanae</name>
    <dbReference type="NCBI Taxonomy" id="1215925"/>
    <lineage>
        <taxon>Bacteria</taxon>
        <taxon>Bacillati</taxon>
        <taxon>Actinomycetota</taxon>
        <taxon>Actinomycetes</taxon>
        <taxon>Mycobacteriales</taxon>
        <taxon>Nocardiaceae</taxon>
        <taxon>Nocardia</taxon>
    </lineage>
</organism>
<dbReference type="InterPro" id="IPR018062">
    <property type="entry name" value="HTH_AraC-typ_CS"/>
</dbReference>
<dbReference type="SUPFAM" id="SSF46689">
    <property type="entry name" value="Homeodomain-like"/>
    <property type="match status" value="2"/>
</dbReference>
<keyword evidence="8" id="KW-1185">Reference proteome</keyword>
<keyword evidence="3 7" id="KW-0238">DNA-binding</keyword>
<dbReference type="PANTHER" id="PTHR46796">
    <property type="entry name" value="HTH-TYPE TRANSCRIPTIONAL ACTIVATOR RHAS-RELATED"/>
    <property type="match status" value="1"/>
</dbReference>
<feature type="domain" description="HTH araC/xylS-type" evidence="6">
    <location>
        <begin position="204"/>
        <end position="302"/>
    </location>
</feature>
<keyword evidence="1" id="KW-0963">Cytoplasm</keyword>
<reference evidence="7 8" key="1">
    <citation type="submission" date="2019-06" db="EMBL/GenBank/DDBJ databases">
        <title>Sequencing the genomes of 1000 actinobacteria strains.</title>
        <authorList>
            <person name="Klenk H.-P."/>
        </authorList>
    </citation>
    <scope>NUCLEOTIDE SEQUENCE [LARGE SCALE GENOMIC DNA]</scope>
    <source>
        <strain evidence="7 8">DSM 103495</strain>
    </source>
</reference>
<dbReference type="PROSITE" id="PS00041">
    <property type="entry name" value="HTH_ARAC_FAMILY_1"/>
    <property type="match status" value="1"/>
</dbReference>
<evidence type="ECO:0000256" key="4">
    <source>
        <dbReference type="ARBA" id="ARBA00023159"/>
    </source>
</evidence>
<dbReference type="Pfam" id="PF12833">
    <property type="entry name" value="HTH_18"/>
    <property type="match status" value="1"/>
</dbReference>
<evidence type="ECO:0000313" key="8">
    <source>
        <dbReference type="Proteomes" id="UP000316331"/>
    </source>
</evidence>
<dbReference type="SMART" id="SM00342">
    <property type="entry name" value="HTH_ARAC"/>
    <property type="match status" value="1"/>
</dbReference>
<keyword evidence="2" id="KW-0805">Transcription regulation</keyword>
<comment type="caution">
    <text evidence="7">The sequence shown here is derived from an EMBL/GenBank/DDBJ whole genome shotgun (WGS) entry which is preliminary data.</text>
</comment>
<evidence type="ECO:0000256" key="5">
    <source>
        <dbReference type="ARBA" id="ARBA00023163"/>
    </source>
</evidence>
<evidence type="ECO:0000256" key="3">
    <source>
        <dbReference type="ARBA" id="ARBA00023125"/>
    </source>
</evidence>
<proteinExistence type="predicted"/>
<dbReference type="Pfam" id="PF12852">
    <property type="entry name" value="Cupin_6"/>
    <property type="match status" value="1"/>
</dbReference>
<dbReference type="RefSeq" id="WP_246124034.1">
    <property type="nucleotide sequence ID" value="NZ_VFPG01000001.1"/>
</dbReference>
<dbReference type="InterPro" id="IPR009057">
    <property type="entry name" value="Homeodomain-like_sf"/>
</dbReference>
<keyword evidence="4" id="KW-0010">Activator</keyword>
<dbReference type="EMBL" id="VFPG01000001">
    <property type="protein sequence ID" value="TQM31453.1"/>
    <property type="molecule type" value="Genomic_DNA"/>
</dbReference>
<name>A0A543FC89_9NOCA</name>
<dbReference type="InterPro" id="IPR032783">
    <property type="entry name" value="AraC_lig"/>
</dbReference>
<dbReference type="SUPFAM" id="SSF51215">
    <property type="entry name" value="Regulatory protein AraC"/>
    <property type="match status" value="1"/>
</dbReference>